<feature type="compositionally biased region" description="Low complexity" evidence="1">
    <location>
        <begin position="25"/>
        <end position="35"/>
    </location>
</feature>
<dbReference type="AlphaFoldDB" id="A0A538U5T7"/>
<gene>
    <name evidence="2" type="ORF">E6K80_06145</name>
</gene>
<accession>A0A538U5T7</accession>
<feature type="region of interest" description="Disordered" evidence="1">
    <location>
        <begin position="193"/>
        <end position="214"/>
    </location>
</feature>
<evidence type="ECO:0000313" key="3">
    <source>
        <dbReference type="Proteomes" id="UP000319836"/>
    </source>
</evidence>
<evidence type="ECO:0000313" key="2">
    <source>
        <dbReference type="EMBL" id="TMQ71251.1"/>
    </source>
</evidence>
<feature type="compositionally biased region" description="Pro residues" evidence="1">
    <location>
        <begin position="205"/>
        <end position="214"/>
    </location>
</feature>
<name>A0A538U5T7_UNCEI</name>
<feature type="region of interest" description="Disordered" evidence="1">
    <location>
        <begin position="25"/>
        <end position="48"/>
    </location>
</feature>
<protein>
    <submittedName>
        <fullName evidence="2">Uncharacterized protein</fullName>
    </submittedName>
</protein>
<organism evidence="2 3">
    <name type="scientific">Eiseniibacteriota bacterium</name>
    <dbReference type="NCBI Taxonomy" id="2212470"/>
    <lineage>
        <taxon>Bacteria</taxon>
        <taxon>Candidatus Eiseniibacteriota</taxon>
    </lineage>
</organism>
<proteinExistence type="predicted"/>
<sequence length="214" mass="23538">MSGLLAVGLVLLVAVIAWTMRGRSVTSTPIPSSAPSDDDTSDEEVEDEADEELAITSDGAVFVPDGTQVRVIALEPDEVPREDVEAGMFATSGRERAALVARQKPGMALTVGDFTAARIRRGAADVVPWMLETLGRDGEYIPYPFETEDGARAALALLEKRRIVRRPLDENERPIPASPEDFEEARRRYDESWRALAMEQEPGEEPGPPYSDRR</sequence>
<dbReference type="Proteomes" id="UP000319836">
    <property type="component" value="Unassembled WGS sequence"/>
</dbReference>
<dbReference type="EMBL" id="VBPA01000138">
    <property type="protein sequence ID" value="TMQ71251.1"/>
    <property type="molecule type" value="Genomic_DNA"/>
</dbReference>
<reference evidence="2 3" key="1">
    <citation type="journal article" date="2019" name="Nat. Microbiol.">
        <title>Mediterranean grassland soil C-N compound turnover is dependent on rainfall and depth, and is mediated by genomically divergent microorganisms.</title>
        <authorList>
            <person name="Diamond S."/>
            <person name="Andeer P.F."/>
            <person name="Li Z."/>
            <person name="Crits-Christoph A."/>
            <person name="Burstein D."/>
            <person name="Anantharaman K."/>
            <person name="Lane K.R."/>
            <person name="Thomas B.C."/>
            <person name="Pan C."/>
            <person name="Northen T.R."/>
            <person name="Banfield J.F."/>
        </authorList>
    </citation>
    <scope>NUCLEOTIDE SEQUENCE [LARGE SCALE GENOMIC DNA]</scope>
    <source>
        <strain evidence="2">WS_10</strain>
    </source>
</reference>
<evidence type="ECO:0000256" key="1">
    <source>
        <dbReference type="SAM" id="MobiDB-lite"/>
    </source>
</evidence>
<comment type="caution">
    <text evidence="2">The sequence shown here is derived from an EMBL/GenBank/DDBJ whole genome shotgun (WGS) entry which is preliminary data.</text>
</comment>
<feature type="compositionally biased region" description="Acidic residues" evidence="1">
    <location>
        <begin position="36"/>
        <end position="48"/>
    </location>
</feature>